<evidence type="ECO:0008006" key="3">
    <source>
        <dbReference type="Google" id="ProtNLM"/>
    </source>
</evidence>
<dbReference type="Proteomes" id="UP001151760">
    <property type="component" value="Unassembled WGS sequence"/>
</dbReference>
<sequence>MNTRYFMKRVTNDTSTNAYQPFENRHYNEGREYDKKFLCVTNLKQPFTQAKCFSLINNLPSSIYPRHIQEFYDRNYFDTPTLTLHFRMYGHGYAWNLRKLGRVLNVSSKGTLFFTKLTDTKGFMKLKNYHPRITSIKVNGKNAYELKGKFLDDLHNNAFSGTNREDAVEHIEYFLRIVDLIDLPNVNQDKLRVLVFPVSLGGNAWKWFDEIKGSINRWVDLTAKFFGKYYSPSCTRGITTTIIKWDPTNPSSNTGSDDTELTNEKGLYLEEECSRDVNETAKIFKIKDDLLDYETPLCKAFNKFNYLLKIDMDLFTFKIQEIKTYKEYELDNNMTGELGEPWSKNGIPYQLCDHICEPYRFKNGMTTMGIRVVQILLELYIGSDYKARILELKRRNMKKTNFDIQYAVSIKKDTAYLCLHFTKDHEGNKINTPYPENLIRRIQVIECEDSGR</sequence>
<proteinExistence type="predicted"/>
<keyword evidence="2" id="KW-1185">Reference proteome</keyword>
<protein>
    <recommendedName>
        <fullName evidence="3">Retrotransposon gag domain-containing protein</fullName>
    </recommendedName>
</protein>
<dbReference type="EMBL" id="BQNB010009881">
    <property type="protein sequence ID" value="GJS69711.1"/>
    <property type="molecule type" value="Genomic_DNA"/>
</dbReference>
<reference evidence="1" key="2">
    <citation type="submission" date="2022-01" db="EMBL/GenBank/DDBJ databases">
        <authorList>
            <person name="Yamashiro T."/>
            <person name="Shiraishi A."/>
            <person name="Satake H."/>
            <person name="Nakayama K."/>
        </authorList>
    </citation>
    <scope>NUCLEOTIDE SEQUENCE</scope>
</reference>
<organism evidence="1 2">
    <name type="scientific">Tanacetum coccineum</name>
    <dbReference type="NCBI Taxonomy" id="301880"/>
    <lineage>
        <taxon>Eukaryota</taxon>
        <taxon>Viridiplantae</taxon>
        <taxon>Streptophyta</taxon>
        <taxon>Embryophyta</taxon>
        <taxon>Tracheophyta</taxon>
        <taxon>Spermatophyta</taxon>
        <taxon>Magnoliopsida</taxon>
        <taxon>eudicotyledons</taxon>
        <taxon>Gunneridae</taxon>
        <taxon>Pentapetalae</taxon>
        <taxon>asterids</taxon>
        <taxon>campanulids</taxon>
        <taxon>Asterales</taxon>
        <taxon>Asteraceae</taxon>
        <taxon>Asteroideae</taxon>
        <taxon>Anthemideae</taxon>
        <taxon>Anthemidinae</taxon>
        <taxon>Tanacetum</taxon>
    </lineage>
</organism>
<evidence type="ECO:0000313" key="2">
    <source>
        <dbReference type="Proteomes" id="UP001151760"/>
    </source>
</evidence>
<evidence type="ECO:0000313" key="1">
    <source>
        <dbReference type="EMBL" id="GJS69711.1"/>
    </source>
</evidence>
<reference evidence="1" key="1">
    <citation type="journal article" date="2022" name="Int. J. Mol. Sci.">
        <title>Draft Genome of Tanacetum Coccineum: Genomic Comparison of Closely Related Tanacetum-Family Plants.</title>
        <authorList>
            <person name="Yamashiro T."/>
            <person name="Shiraishi A."/>
            <person name="Nakayama K."/>
            <person name="Satake H."/>
        </authorList>
    </citation>
    <scope>NUCLEOTIDE SEQUENCE</scope>
</reference>
<name>A0ABQ4XX67_9ASTR</name>
<comment type="caution">
    <text evidence="1">The sequence shown here is derived from an EMBL/GenBank/DDBJ whole genome shotgun (WGS) entry which is preliminary data.</text>
</comment>
<gene>
    <name evidence="1" type="ORF">Tco_0702552</name>
</gene>
<accession>A0ABQ4XX67</accession>